<dbReference type="InterPro" id="IPR000488">
    <property type="entry name" value="Death_dom"/>
</dbReference>
<protein>
    <recommendedName>
        <fullName evidence="5">Death domain-containing protein</fullName>
    </recommendedName>
</protein>
<dbReference type="OrthoDB" id="20872at2759"/>
<name>A0A812EJ43_ACAPH</name>
<dbReference type="InterPro" id="IPR016729">
    <property type="entry name" value="FADD"/>
</dbReference>
<evidence type="ECO:0000313" key="3">
    <source>
        <dbReference type="EMBL" id="CAE1326942.1"/>
    </source>
</evidence>
<dbReference type="Proteomes" id="UP000597762">
    <property type="component" value="Unassembled WGS sequence"/>
</dbReference>
<sequence length="302" mass="34961">MGNYQDSLHKITSTRRKINTKYIHPSDSTWILNHAKVTKLLIPEVEYLWAVFKKLGCTSDGFLNDKHIQNIPDPIMRNMFLAFKAPNFPLNFENYLKAVVMCSSLDVETSFHFTNNGQTLDKNLILRIVQILYPDEQDDQAKHITEMLFEELDEDKTGFITEEQFVKANKEFLQEETNEIFELTILLKDLQEDLDKQLPEFCDCKDVPSLPDTGKLIPSDSLLGQISKRIATKDWKKVVNKLGFLSQEIENLEKKYPDETSQLIFEILLWWKEREGEMACAEILEKALLDCNIVDVAILLAP</sequence>
<evidence type="ECO:0000259" key="1">
    <source>
        <dbReference type="PROSITE" id="PS50017"/>
    </source>
</evidence>
<dbReference type="SUPFAM" id="SSF47986">
    <property type="entry name" value="DEATH domain"/>
    <property type="match status" value="1"/>
</dbReference>
<dbReference type="SUPFAM" id="SSF47473">
    <property type="entry name" value="EF-hand"/>
    <property type="match status" value="1"/>
</dbReference>
<evidence type="ECO:0008006" key="5">
    <source>
        <dbReference type="Google" id="ProtNLM"/>
    </source>
</evidence>
<dbReference type="InterPro" id="IPR011992">
    <property type="entry name" value="EF-hand-dom_pair"/>
</dbReference>
<dbReference type="GO" id="GO:0005509">
    <property type="term" value="F:calcium ion binding"/>
    <property type="evidence" value="ECO:0007669"/>
    <property type="project" value="InterPro"/>
</dbReference>
<gene>
    <name evidence="3" type="ORF">SPHA_76483</name>
</gene>
<dbReference type="PANTHER" id="PTHR15077:SF9">
    <property type="entry name" value="C-TERMINAL OF ROC (COR) DOMAIN-CONTAINING PROTEIN"/>
    <property type="match status" value="1"/>
</dbReference>
<dbReference type="PROSITE" id="PS50222">
    <property type="entry name" value="EF_HAND_2"/>
    <property type="match status" value="1"/>
</dbReference>
<dbReference type="AlphaFoldDB" id="A0A812EJ43"/>
<feature type="domain" description="Death" evidence="1">
    <location>
        <begin position="234"/>
        <end position="302"/>
    </location>
</feature>
<dbReference type="PROSITE" id="PS50017">
    <property type="entry name" value="DEATH_DOMAIN"/>
    <property type="match status" value="1"/>
</dbReference>
<dbReference type="InterPro" id="IPR002048">
    <property type="entry name" value="EF_hand_dom"/>
</dbReference>
<evidence type="ECO:0000313" key="4">
    <source>
        <dbReference type="Proteomes" id="UP000597762"/>
    </source>
</evidence>
<dbReference type="Pfam" id="PF00531">
    <property type="entry name" value="Death"/>
    <property type="match status" value="1"/>
</dbReference>
<dbReference type="Gene3D" id="1.10.533.10">
    <property type="entry name" value="Death Domain, Fas"/>
    <property type="match status" value="1"/>
</dbReference>
<dbReference type="CDD" id="cd01670">
    <property type="entry name" value="Death"/>
    <property type="match status" value="1"/>
</dbReference>
<evidence type="ECO:0000259" key="2">
    <source>
        <dbReference type="PROSITE" id="PS50222"/>
    </source>
</evidence>
<dbReference type="InterPro" id="IPR011029">
    <property type="entry name" value="DEATH-like_dom_sf"/>
</dbReference>
<comment type="caution">
    <text evidence="3">The sequence shown here is derived from an EMBL/GenBank/DDBJ whole genome shotgun (WGS) entry which is preliminary data.</text>
</comment>
<dbReference type="EMBL" id="CAHIKZ030005491">
    <property type="protein sequence ID" value="CAE1326942.1"/>
    <property type="molecule type" value="Genomic_DNA"/>
</dbReference>
<dbReference type="PANTHER" id="PTHR15077">
    <property type="entry name" value="FAS-ASSOCIATING DEATH DOMAIN-CONTAINING PROTEIN FADD"/>
    <property type="match status" value="1"/>
</dbReference>
<dbReference type="Gene3D" id="1.10.238.10">
    <property type="entry name" value="EF-hand"/>
    <property type="match status" value="1"/>
</dbReference>
<dbReference type="GO" id="GO:0007165">
    <property type="term" value="P:signal transduction"/>
    <property type="evidence" value="ECO:0007669"/>
    <property type="project" value="InterPro"/>
</dbReference>
<reference evidence="3" key="1">
    <citation type="submission" date="2021-01" db="EMBL/GenBank/DDBJ databases">
        <authorList>
            <person name="Li R."/>
            <person name="Bekaert M."/>
        </authorList>
    </citation>
    <scope>NUCLEOTIDE SEQUENCE</scope>
    <source>
        <strain evidence="3">Farmed</strain>
    </source>
</reference>
<feature type="domain" description="EF-hand" evidence="2">
    <location>
        <begin position="140"/>
        <end position="175"/>
    </location>
</feature>
<keyword evidence="4" id="KW-1185">Reference proteome</keyword>
<proteinExistence type="predicted"/>
<accession>A0A812EJ43</accession>
<organism evidence="3 4">
    <name type="scientific">Acanthosepion pharaonis</name>
    <name type="common">Pharaoh cuttlefish</name>
    <name type="synonym">Sepia pharaonis</name>
    <dbReference type="NCBI Taxonomy" id="158019"/>
    <lineage>
        <taxon>Eukaryota</taxon>
        <taxon>Metazoa</taxon>
        <taxon>Spiralia</taxon>
        <taxon>Lophotrochozoa</taxon>
        <taxon>Mollusca</taxon>
        <taxon>Cephalopoda</taxon>
        <taxon>Coleoidea</taxon>
        <taxon>Decapodiformes</taxon>
        <taxon>Sepiida</taxon>
        <taxon>Sepiina</taxon>
        <taxon>Sepiidae</taxon>
        <taxon>Acanthosepion</taxon>
    </lineage>
</organism>